<dbReference type="AlphaFoldDB" id="A0A427YID0"/>
<comment type="caution">
    <text evidence="1">The sequence shown here is derived from an EMBL/GenBank/DDBJ whole genome shotgun (WGS) entry which is preliminary data.</text>
</comment>
<sequence length="124" mass="13294">MLGLHPLLATHPGASFTKHHPFDNGNVNGPHLALASGGNSLGYWAHVPWEVPEPPQWGLPPAVVAAMEGRGTGVYGVTGNGGMPFNYGWPKYGPMPLRPELGGFVGKLNPYGRSFPHGYYKTVY</sequence>
<dbReference type="EMBL" id="RSCD01000009">
    <property type="protein sequence ID" value="RSH90845.1"/>
    <property type="molecule type" value="Genomic_DNA"/>
</dbReference>
<evidence type="ECO:0000313" key="2">
    <source>
        <dbReference type="Proteomes" id="UP000279259"/>
    </source>
</evidence>
<dbReference type="Proteomes" id="UP000279259">
    <property type="component" value="Unassembled WGS sequence"/>
</dbReference>
<keyword evidence="2" id="KW-1185">Reference proteome</keyword>
<proteinExistence type="predicted"/>
<protein>
    <submittedName>
        <fullName evidence="1">Uncharacterized protein</fullName>
    </submittedName>
</protein>
<organism evidence="1 2">
    <name type="scientific">Saitozyma podzolica</name>
    <dbReference type="NCBI Taxonomy" id="1890683"/>
    <lineage>
        <taxon>Eukaryota</taxon>
        <taxon>Fungi</taxon>
        <taxon>Dikarya</taxon>
        <taxon>Basidiomycota</taxon>
        <taxon>Agaricomycotina</taxon>
        <taxon>Tremellomycetes</taxon>
        <taxon>Tremellales</taxon>
        <taxon>Trimorphomycetaceae</taxon>
        <taxon>Saitozyma</taxon>
    </lineage>
</organism>
<accession>A0A427YID0</accession>
<dbReference type="OrthoDB" id="2566675at2759"/>
<evidence type="ECO:0000313" key="1">
    <source>
        <dbReference type="EMBL" id="RSH90845.1"/>
    </source>
</evidence>
<gene>
    <name evidence="1" type="ORF">EHS25_010020</name>
</gene>
<reference evidence="1 2" key="1">
    <citation type="submission" date="2018-11" db="EMBL/GenBank/DDBJ databases">
        <title>Genome sequence of Saitozyma podzolica DSM 27192.</title>
        <authorList>
            <person name="Aliyu H."/>
            <person name="Gorte O."/>
            <person name="Ochsenreither K."/>
        </authorList>
    </citation>
    <scope>NUCLEOTIDE SEQUENCE [LARGE SCALE GENOMIC DNA]</scope>
    <source>
        <strain evidence="1 2">DSM 27192</strain>
    </source>
</reference>
<name>A0A427YID0_9TREE</name>